<reference evidence="1 2" key="1">
    <citation type="journal article" date="2022" name="DNA Res.">
        <title>Chromosomal-level genome assembly of the orchid tree Bauhinia variegata (Leguminosae; Cercidoideae) supports the allotetraploid origin hypothesis of Bauhinia.</title>
        <authorList>
            <person name="Zhong Y."/>
            <person name="Chen Y."/>
            <person name="Zheng D."/>
            <person name="Pang J."/>
            <person name="Liu Y."/>
            <person name="Luo S."/>
            <person name="Meng S."/>
            <person name="Qian L."/>
            <person name="Wei D."/>
            <person name="Dai S."/>
            <person name="Zhou R."/>
        </authorList>
    </citation>
    <scope>NUCLEOTIDE SEQUENCE [LARGE SCALE GENOMIC DNA]</scope>
    <source>
        <strain evidence="1">BV-YZ2020</strain>
    </source>
</reference>
<accession>A0ACB9Q838</accession>
<evidence type="ECO:0000313" key="1">
    <source>
        <dbReference type="EMBL" id="KAI4356898.1"/>
    </source>
</evidence>
<comment type="caution">
    <text evidence="1">The sequence shown here is derived from an EMBL/GenBank/DDBJ whole genome shotgun (WGS) entry which is preliminary data.</text>
</comment>
<name>A0ACB9Q838_BAUVA</name>
<dbReference type="EMBL" id="CM039426">
    <property type="protein sequence ID" value="KAI4356898.1"/>
    <property type="molecule type" value="Genomic_DNA"/>
</dbReference>
<sequence>MELFARSHNLLKALCNIKRLTLCIEFWTSDMMQSISNNIPTFPNLTHLGFYSYNYRWDILAMMLHSSPKLESLSLWKFMCICHASGNTSLETPQHVPRCVSVHLKEICFTRYEGKQIELEIARYILENATVLRKMTICWCSNLDAETRLSVTAKLSTFLRSSLTCKLIFS</sequence>
<proteinExistence type="predicted"/>
<evidence type="ECO:0000313" key="2">
    <source>
        <dbReference type="Proteomes" id="UP000828941"/>
    </source>
</evidence>
<organism evidence="1 2">
    <name type="scientific">Bauhinia variegata</name>
    <name type="common">Purple orchid tree</name>
    <name type="synonym">Phanera variegata</name>
    <dbReference type="NCBI Taxonomy" id="167791"/>
    <lineage>
        <taxon>Eukaryota</taxon>
        <taxon>Viridiplantae</taxon>
        <taxon>Streptophyta</taxon>
        <taxon>Embryophyta</taxon>
        <taxon>Tracheophyta</taxon>
        <taxon>Spermatophyta</taxon>
        <taxon>Magnoliopsida</taxon>
        <taxon>eudicotyledons</taxon>
        <taxon>Gunneridae</taxon>
        <taxon>Pentapetalae</taxon>
        <taxon>rosids</taxon>
        <taxon>fabids</taxon>
        <taxon>Fabales</taxon>
        <taxon>Fabaceae</taxon>
        <taxon>Cercidoideae</taxon>
        <taxon>Cercideae</taxon>
        <taxon>Bauhiniinae</taxon>
        <taxon>Bauhinia</taxon>
    </lineage>
</organism>
<gene>
    <name evidence="1" type="ORF">L6164_000881</name>
</gene>
<keyword evidence="2" id="KW-1185">Reference proteome</keyword>
<dbReference type="Proteomes" id="UP000828941">
    <property type="component" value="Chromosome 1"/>
</dbReference>
<protein>
    <submittedName>
        <fullName evidence="1">Uncharacterized protein</fullName>
    </submittedName>
</protein>